<feature type="transmembrane region" description="Helical" evidence="1">
    <location>
        <begin position="167"/>
        <end position="185"/>
    </location>
</feature>
<keyword evidence="1" id="KW-1133">Transmembrane helix</keyword>
<evidence type="ECO:0000313" key="2">
    <source>
        <dbReference type="EMBL" id="KUG23519.1"/>
    </source>
</evidence>
<accession>A0A0W8FRG2</accession>
<name>A0A0W8FRG2_9ZZZZ</name>
<feature type="transmembrane region" description="Helical" evidence="1">
    <location>
        <begin position="311"/>
        <end position="329"/>
    </location>
</feature>
<comment type="caution">
    <text evidence="2">The sequence shown here is derived from an EMBL/GenBank/DDBJ whole genome shotgun (WGS) entry which is preliminary data.</text>
</comment>
<feature type="transmembrane region" description="Helical" evidence="1">
    <location>
        <begin position="49"/>
        <end position="69"/>
    </location>
</feature>
<feature type="transmembrane region" description="Helical" evidence="1">
    <location>
        <begin position="126"/>
        <end position="155"/>
    </location>
</feature>
<evidence type="ECO:0000256" key="1">
    <source>
        <dbReference type="SAM" id="Phobius"/>
    </source>
</evidence>
<feature type="transmembrane region" description="Helical" evidence="1">
    <location>
        <begin position="271"/>
        <end position="290"/>
    </location>
</feature>
<reference evidence="2" key="1">
    <citation type="journal article" date="2015" name="Proc. Natl. Acad. Sci. U.S.A.">
        <title>Networks of energetic and metabolic interactions define dynamics in microbial communities.</title>
        <authorList>
            <person name="Embree M."/>
            <person name="Liu J.K."/>
            <person name="Al-Bassam M.M."/>
            <person name="Zengler K."/>
        </authorList>
    </citation>
    <scope>NUCLEOTIDE SEQUENCE</scope>
</reference>
<feature type="transmembrane region" description="Helical" evidence="1">
    <location>
        <begin position="81"/>
        <end position="114"/>
    </location>
</feature>
<proteinExistence type="predicted"/>
<feature type="transmembrane region" description="Helical" evidence="1">
    <location>
        <begin position="216"/>
        <end position="238"/>
    </location>
</feature>
<sequence length="482" mass="56171">MAVGSIFFQTGNVLKHDIFSYLPTKDLWIDHEWGSGVVFYLLTKYLGDVGLFALKAAILLAIVLLIIKIIKLQIGGYPGIFYLIFIGFSLLPGIFNLIRCQMFTYLVFTLWLYVLERIRRGENRLIWIFPVTMLFWVNMHGGFLAGIGLVLIYAFGELFNHKTYLKYFGILALIIPITLINPYGFDLWDYIIEAAIMPRPYIGEWTSINFSGPVHIFGWIKIHVLAGFMLFCVFTLVVSLKLLFQKEKPDWTRIIMVVVLLYLGIKHQRHTVFFILAVSGLFYHRFVDLFNPLRKFVRDFLTDKAYKVWSIMKYGSGYILLGGIFLYSLPHLSDNIIVDPFAYPVGSLEFIKQNNISGNLATMYSWGSYAFWKLYPQCKVLIDGRYEEVYSNAVYAKAMQFSEHEKNWQEVLKEYHTDIVVLPKGVYTRSDALSLTDWEIVYIDEVSVLLLPKNKMKPFYFYIDYKNPLYWKEDLSKIIPLN</sequence>
<organism evidence="2">
    <name type="scientific">hydrocarbon metagenome</name>
    <dbReference type="NCBI Taxonomy" id="938273"/>
    <lineage>
        <taxon>unclassified sequences</taxon>
        <taxon>metagenomes</taxon>
        <taxon>ecological metagenomes</taxon>
    </lineage>
</organism>
<gene>
    <name evidence="2" type="ORF">ASZ90_006693</name>
</gene>
<keyword evidence="1" id="KW-0812">Transmembrane</keyword>
<dbReference type="EMBL" id="LNQE01000902">
    <property type="protein sequence ID" value="KUG23519.1"/>
    <property type="molecule type" value="Genomic_DNA"/>
</dbReference>
<dbReference type="AlphaFoldDB" id="A0A0W8FRG2"/>
<evidence type="ECO:0008006" key="3">
    <source>
        <dbReference type="Google" id="ProtNLM"/>
    </source>
</evidence>
<feature type="transmembrane region" description="Helical" evidence="1">
    <location>
        <begin position="250"/>
        <end position="265"/>
    </location>
</feature>
<protein>
    <recommendedName>
        <fullName evidence="3">Glycosyltransferase RgtA/B/C/D-like domain-containing protein</fullName>
    </recommendedName>
</protein>
<keyword evidence="1" id="KW-0472">Membrane</keyword>